<dbReference type="EMBL" id="JACHEG010000006">
    <property type="protein sequence ID" value="MBB6164870.1"/>
    <property type="molecule type" value="Genomic_DNA"/>
</dbReference>
<dbReference type="Gene3D" id="6.10.250.730">
    <property type="match status" value="1"/>
</dbReference>
<dbReference type="InterPro" id="IPR010385">
    <property type="entry name" value="DUF982"/>
</dbReference>
<evidence type="ECO:0000313" key="1">
    <source>
        <dbReference type="EMBL" id="MBB6164870.1"/>
    </source>
</evidence>
<evidence type="ECO:0008006" key="3">
    <source>
        <dbReference type="Google" id="ProtNLM"/>
    </source>
</evidence>
<name>A0A7W9YAB8_9HYPH</name>
<accession>A0A7W9YAB8</accession>
<dbReference type="Proteomes" id="UP000547879">
    <property type="component" value="Unassembled WGS sequence"/>
</dbReference>
<keyword evidence="2" id="KW-1185">Reference proteome</keyword>
<dbReference type="RefSeq" id="WP_373289472.1">
    <property type="nucleotide sequence ID" value="NZ_BMHW01000005.1"/>
</dbReference>
<proteinExistence type="predicted"/>
<organism evidence="1 2">
    <name type="scientific">Rhizobium wenxiniae</name>
    <dbReference type="NCBI Taxonomy" id="1737357"/>
    <lineage>
        <taxon>Bacteria</taxon>
        <taxon>Pseudomonadati</taxon>
        <taxon>Pseudomonadota</taxon>
        <taxon>Alphaproteobacteria</taxon>
        <taxon>Hyphomicrobiales</taxon>
        <taxon>Rhizobiaceae</taxon>
        <taxon>Rhizobium/Agrobacterium group</taxon>
        <taxon>Rhizobium</taxon>
    </lineage>
</organism>
<sequence length="76" mass="8647">MRTMYWDKPVDLDGRLIFGPMEAHRYMMGSSWSTIRDRAFAAAANSINDALNGRASPDFARELFEKALKARRALPL</sequence>
<reference evidence="1 2" key="1">
    <citation type="submission" date="2020-08" db="EMBL/GenBank/DDBJ databases">
        <title>Genomic Encyclopedia of Type Strains, Phase IV (KMG-IV): sequencing the most valuable type-strain genomes for metagenomic binning, comparative biology and taxonomic classification.</title>
        <authorList>
            <person name="Goeker M."/>
        </authorList>
    </citation>
    <scope>NUCLEOTIDE SEQUENCE [LARGE SCALE GENOMIC DNA]</scope>
    <source>
        <strain evidence="1 2">DSM 100734</strain>
    </source>
</reference>
<evidence type="ECO:0000313" key="2">
    <source>
        <dbReference type="Proteomes" id="UP000547879"/>
    </source>
</evidence>
<dbReference type="AlphaFoldDB" id="A0A7W9YAB8"/>
<comment type="caution">
    <text evidence="1">The sequence shown here is derived from an EMBL/GenBank/DDBJ whole genome shotgun (WGS) entry which is preliminary data.</text>
</comment>
<dbReference type="Pfam" id="PF06169">
    <property type="entry name" value="DUF982"/>
    <property type="match status" value="1"/>
</dbReference>
<gene>
    <name evidence="1" type="ORF">HNQ72_004715</name>
</gene>
<protein>
    <recommendedName>
        <fullName evidence="3">DUF982 domain-containing protein</fullName>
    </recommendedName>
</protein>